<reference evidence="2 3" key="1">
    <citation type="submission" date="2020-04" db="EMBL/GenBank/DDBJ databases">
        <title>Advantages and limits of metagenomic assembly and binning of a giant virus.</title>
        <authorList>
            <person name="Schulz F."/>
            <person name="Andreani J."/>
            <person name="Francis R."/>
            <person name="Boudjemaa H."/>
            <person name="Bou Khalil J.Y."/>
            <person name="Lee J."/>
            <person name="La Scola B."/>
            <person name="Woyke T."/>
        </authorList>
    </citation>
    <scope>NUCLEOTIDE SEQUENCE [LARGE SCALE GENOMIC DNA]</scope>
    <source>
        <strain evidence="2 3">FV1/VV64</strain>
    </source>
</reference>
<dbReference type="InterPro" id="IPR036568">
    <property type="entry name" value="GGCT-like_sf"/>
</dbReference>
<dbReference type="Proteomes" id="UP001162001">
    <property type="component" value="Segment"/>
</dbReference>
<dbReference type="Gene3D" id="3.10.490.10">
    <property type="entry name" value="Gamma-glutamyl cyclotransferase-like"/>
    <property type="match status" value="1"/>
</dbReference>
<feature type="domain" description="Gamma-glutamylcyclotransferase AIG2-like" evidence="1">
    <location>
        <begin position="4"/>
        <end position="108"/>
    </location>
</feature>
<dbReference type="InterPro" id="IPR009288">
    <property type="entry name" value="AIG2-like_dom"/>
</dbReference>
<dbReference type="SUPFAM" id="SSF110857">
    <property type="entry name" value="Gamma-glutamyl cyclotransferase-like"/>
    <property type="match status" value="1"/>
</dbReference>
<sequence length="136" mass="15866">MYSLFTYGILRPTNRNPTVLNLNQYIDKTISGKLYGYKLIVNEQGFIPSVIESDNKDDYVIGEVIICNSHEKYESILDIVDLISDNFDRDRVKIQTEEGILHSAIYIIIDHSHYIDCGYSDYYEYLKNEKKLLVNI</sequence>
<evidence type="ECO:0000259" key="1">
    <source>
        <dbReference type="Pfam" id="PF06094"/>
    </source>
</evidence>
<accession>A0A7D3QUZ4</accession>
<organism evidence="2 3">
    <name type="scientific">Fadolivirus FV1/VV64</name>
    <dbReference type="NCBI Taxonomy" id="3070911"/>
    <lineage>
        <taxon>Viruses</taxon>
        <taxon>Varidnaviria</taxon>
        <taxon>Bamfordvirae</taxon>
        <taxon>Nucleocytoviricota</taxon>
        <taxon>Megaviricetes</taxon>
        <taxon>Imitervirales</taxon>
        <taxon>Mimiviridae</taxon>
        <taxon>Klosneuvirinae</taxon>
        <taxon>Fadolivirus</taxon>
        <taxon>Fadolivirus algeromassiliense</taxon>
    </lineage>
</organism>
<evidence type="ECO:0000313" key="3">
    <source>
        <dbReference type="Proteomes" id="UP001162001"/>
    </source>
</evidence>
<proteinExistence type="predicted"/>
<dbReference type="Pfam" id="PF06094">
    <property type="entry name" value="GGACT"/>
    <property type="match status" value="1"/>
</dbReference>
<name>A0A7D3QUZ4_9VIRU</name>
<keyword evidence="3" id="KW-1185">Reference proteome</keyword>
<evidence type="ECO:0000313" key="2">
    <source>
        <dbReference type="EMBL" id="QKF94583.1"/>
    </source>
</evidence>
<gene>
    <name evidence="2" type="ORF">Fadolivirus_1_1125</name>
</gene>
<dbReference type="EMBL" id="MT418680">
    <property type="protein sequence ID" value="QKF94583.1"/>
    <property type="molecule type" value="Genomic_DNA"/>
</dbReference>
<protein>
    <submittedName>
        <fullName evidence="2">Gamma-glutamylcyclotransferase AIG2-like protein</fullName>
    </submittedName>
</protein>